<dbReference type="GO" id="GO:0006508">
    <property type="term" value="P:proteolysis"/>
    <property type="evidence" value="ECO:0007669"/>
    <property type="project" value="InterPro"/>
</dbReference>
<proteinExistence type="predicted"/>
<dbReference type="Pfam" id="PF00112">
    <property type="entry name" value="Peptidase_C1"/>
    <property type="match status" value="1"/>
</dbReference>
<dbReference type="InterPro" id="IPR000668">
    <property type="entry name" value="Peptidase_C1A_C"/>
</dbReference>
<dbReference type="SUPFAM" id="SSF54001">
    <property type="entry name" value="Cysteine proteinases"/>
    <property type="match status" value="1"/>
</dbReference>
<dbReference type="EMBL" id="JAVXUP010000233">
    <property type="protein sequence ID" value="KAK3033453.1"/>
    <property type="molecule type" value="Genomic_DNA"/>
</dbReference>
<organism evidence="2 3">
    <name type="scientific">Escallonia herrerae</name>
    <dbReference type="NCBI Taxonomy" id="1293975"/>
    <lineage>
        <taxon>Eukaryota</taxon>
        <taxon>Viridiplantae</taxon>
        <taxon>Streptophyta</taxon>
        <taxon>Embryophyta</taxon>
        <taxon>Tracheophyta</taxon>
        <taxon>Spermatophyta</taxon>
        <taxon>Magnoliopsida</taxon>
        <taxon>eudicotyledons</taxon>
        <taxon>Gunneridae</taxon>
        <taxon>Pentapetalae</taxon>
        <taxon>asterids</taxon>
        <taxon>campanulids</taxon>
        <taxon>Escalloniales</taxon>
        <taxon>Escalloniaceae</taxon>
        <taxon>Escallonia</taxon>
    </lineage>
</organism>
<keyword evidence="3" id="KW-1185">Reference proteome</keyword>
<feature type="domain" description="Peptidase C1A papain C-terminal" evidence="1">
    <location>
        <begin position="21"/>
        <end position="119"/>
    </location>
</feature>
<evidence type="ECO:0000313" key="3">
    <source>
        <dbReference type="Proteomes" id="UP001188597"/>
    </source>
</evidence>
<dbReference type="Proteomes" id="UP001188597">
    <property type="component" value="Unassembled WGS sequence"/>
</dbReference>
<reference evidence="2" key="1">
    <citation type="submission" date="2022-12" db="EMBL/GenBank/DDBJ databases">
        <title>Draft genome assemblies for two species of Escallonia (Escalloniales).</title>
        <authorList>
            <person name="Chanderbali A."/>
            <person name="Dervinis C."/>
            <person name="Anghel I."/>
            <person name="Soltis D."/>
            <person name="Soltis P."/>
            <person name="Zapata F."/>
        </authorList>
    </citation>
    <scope>NUCLEOTIDE SEQUENCE</scope>
    <source>
        <strain evidence="2">UCBG64.0493</strain>
        <tissue evidence="2">Leaf</tissue>
    </source>
</reference>
<dbReference type="InterPro" id="IPR038765">
    <property type="entry name" value="Papain-like_cys_pep_sf"/>
</dbReference>
<dbReference type="GO" id="GO:0008234">
    <property type="term" value="F:cysteine-type peptidase activity"/>
    <property type="evidence" value="ECO:0007669"/>
    <property type="project" value="InterPro"/>
</dbReference>
<comment type="caution">
    <text evidence="2">The sequence shown here is derived from an EMBL/GenBank/DDBJ whole genome shotgun (WGS) entry which is preliminary data.</text>
</comment>
<gene>
    <name evidence="2" type="ORF">RJ639_033057</name>
</gene>
<accession>A0AA88WSU4</accession>
<dbReference type="Gene3D" id="3.90.70.10">
    <property type="entry name" value="Cysteine proteinases"/>
    <property type="match status" value="1"/>
</dbReference>
<name>A0AA88WSU4_9ASTE</name>
<dbReference type="AlphaFoldDB" id="A0AA88WSU4"/>
<evidence type="ECO:0000259" key="1">
    <source>
        <dbReference type="Pfam" id="PF00112"/>
    </source>
</evidence>
<protein>
    <recommendedName>
        <fullName evidence="1">Peptidase C1A papain C-terminal domain-containing protein</fullName>
    </recommendedName>
</protein>
<sequence length="139" mass="16248">MTEADRWRAGNYLAYQNDRYRIAGYRMFSMQNYSDATLRDAVMKFPIIATLVTDHSFISRFGRLSPWKEVTDYFSSHNSLHCVNVVGFNFVGDDQSQWYYEVKNTHGEDFGESGYTTIAPRLIIEFAFPIVYHSAKRKM</sequence>
<evidence type="ECO:0000313" key="2">
    <source>
        <dbReference type="EMBL" id="KAK3033453.1"/>
    </source>
</evidence>